<dbReference type="EMBL" id="MH746814">
    <property type="protein sequence ID" value="AYD82468.1"/>
    <property type="molecule type" value="Genomic_DNA"/>
</dbReference>
<organism evidence="1 2">
    <name type="scientific">Acinetobacter phage vB_AbaM_B09_Aci05</name>
    <dbReference type="NCBI Taxonomy" id="2315458"/>
    <lineage>
        <taxon>Viruses</taxon>
        <taxon>Duplodnaviria</taxon>
        <taxon>Heunggongvirae</taxon>
        <taxon>Uroviricota</taxon>
        <taxon>Caudoviricetes</taxon>
        <taxon>Saclayvirus</taxon>
        <taxon>Saclayvirus Aci05</taxon>
    </lineage>
</organism>
<protein>
    <submittedName>
        <fullName evidence="1">Uncharacterized protein</fullName>
    </submittedName>
</protein>
<evidence type="ECO:0000313" key="1">
    <source>
        <dbReference type="EMBL" id="AYD82468.1"/>
    </source>
</evidence>
<gene>
    <name evidence="1" type="ORF">Aci05_155</name>
</gene>
<evidence type="ECO:0000313" key="2">
    <source>
        <dbReference type="Proteomes" id="UP000269940"/>
    </source>
</evidence>
<sequence length="43" mass="4973">MLTVYFGVFITMIMVTFVFIATAKDHIDLTVSQLSDWMGTKWN</sequence>
<keyword evidence="2" id="KW-1185">Reference proteome</keyword>
<name>A0A386KAR1_9CAUD</name>
<reference evidence="1 2" key="1">
    <citation type="submission" date="2018-08" db="EMBL/GenBank/DDBJ databases">
        <title>Complete genome sequence of five Acinetobacter baumannii phages from Abidjan, Cote d'Ivoire.</title>
        <authorList>
            <person name="Essoh C."/>
            <person name="Vernadet J.-P."/>
            <person name="Vergnaud G."/>
            <person name="Resch G."/>
            <person name="Pourcel C."/>
        </authorList>
    </citation>
    <scope>NUCLEOTIDE SEQUENCE [LARGE SCALE GENOMIC DNA]</scope>
</reference>
<accession>A0A386KAR1</accession>
<dbReference type="Proteomes" id="UP000269940">
    <property type="component" value="Segment"/>
</dbReference>
<proteinExistence type="predicted"/>